<dbReference type="UniPathway" id="UPA00068">
    <property type="reaction ID" value="UER00106"/>
</dbReference>
<dbReference type="FunFam" id="3.10.20.340:FF:000001">
    <property type="entry name" value="Arginine biosynthesis bifunctional protein ArgJ, chloroplastic"/>
    <property type="match status" value="1"/>
</dbReference>
<evidence type="ECO:0000256" key="1">
    <source>
        <dbReference type="ARBA" id="ARBA00006774"/>
    </source>
</evidence>
<evidence type="ECO:0000313" key="10">
    <source>
        <dbReference type="EMBL" id="NYT52056.1"/>
    </source>
</evidence>
<accession>A0A853GBA9</accession>
<dbReference type="AlphaFoldDB" id="A0A853GBA9"/>
<keyword evidence="5 9" id="KW-0808">Transferase</keyword>
<evidence type="ECO:0000313" key="11">
    <source>
        <dbReference type="Proteomes" id="UP000525329"/>
    </source>
</evidence>
<feature type="binding site" evidence="9">
    <location>
        <position position="401"/>
    </location>
    <ligand>
        <name>substrate</name>
    </ligand>
</feature>
<feature type="binding site" evidence="9">
    <location>
        <position position="179"/>
    </location>
    <ligand>
        <name>substrate</name>
    </ligand>
</feature>
<dbReference type="EMBL" id="JACCHU010000001">
    <property type="protein sequence ID" value="NYT52056.1"/>
    <property type="molecule type" value="Genomic_DNA"/>
</dbReference>
<feature type="active site" description="Nucleophile" evidence="9">
    <location>
        <position position="190"/>
    </location>
</feature>
<dbReference type="CDD" id="cd02152">
    <property type="entry name" value="OAT"/>
    <property type="match status" value="1"/>
</dbReference>
<evidence type="ECO:0000256" key="9">
    <source>
        <dbReference type="HAMAP-Rule" id="MF_01106"/>
    </source>
</evidence>
<feature type="site" description="Involved in the stabilization of negative charge on the oxyanion by the formation of the oxyanion hole" evidence="9">
    <location>
        <position position="117"/>
    </location>
</feature>
<dbReference type="GO" id="GO:0005737">
    <property type="term" value="C:cytoplasm"/>
    <property type="evidence" value="ECO:0007669"/>
    <property type="project" value="UniProtKB-SubCell"/>
</dbReference>
<feature type="binding site" evidence="9">
    <location>
        <position position="153"/>
    </location>
    <ligand>
        <name>substrate</name>
    </ligand>
</feature>
<dbReference type="Pfam" id="PF01960">
    <property type="entry name" value="ArgJ"/>
    <property type="match status" value="1"/>
</dbReference>
<dbReference type="GO" id="GO:0004358">
    <property type="term" value="F:L-glutamate N-acetyltransferase activity, acting on acetyl-L-ornithine as donor"/>
    <property type="evidence" value="ECO:0007669"/>
    <property type="project" value="UniProtKB-UniRule"/>
</dbReference>
<evidence type="ECO:0000256" key="3">
    <source>
        <dbReference type="ARBA" id="ARBA00022571"/>
    </source>
</evidence>
<feature type="site" description="Involved in the stabilization of negative charge on the oxyanion by the formation of the oxyanion hole" evidence="9">
    <location>
        <position position="116"/>
    </location>
</feature>
<dbReference type="PANTHER" id="PTHR23100:SF0">
    <property type="entry name" value="ARGININE BIOSYNTHESIS BIFUNCTIONAL PROTEIN ARGJ, MITOCHONDRIAL"/>
    <property type="match status" value="1"/>
</dbReference>
<dbReference type="GO" id="GO:0006526">
    <property type="term" value="P:L-arginine biosynthetic process"/>
    <property type="evidence" value="ECO:0007669"/>
    <property type="project" value="UniProtKB-UniRule"/>
</dbReference>
<comment type="subcellular location">
    <subcellularLocation>
        <location evidence="9">Cytoplasm</location>
    </subcellularLocation>
</comment>
<dbReference type="Gene3D" id="3.10.20.340">
    <property type="entry name" value="ArgJ beta chain, C-terminal domain"/>
    <property type="match status" value="1"/>
</dbReference>
<comment type="function">
    <text evidence="9">Catalyzes two activities which are involved in the cyclic version of arginine biosynthesis: the synthesis of N-acetylglutamate from glutamate and acetyl-CoA as the acetyl donor, and of ornithine by transacetylation between N(2)-acetylornithine and glutamate.</text>
</comment>
<comment type="catalytic activity">
    <reaction evidence="9">
        <text>L-glutamate + acetyl-CoA = N-acetyl-L-glutamate + CoA + H(+)</text>
        <dbReference type="Rhea" id="RHEA:24292"/>
        <dbReference type="ChEBI" id="CHEBI:15378"/>
        <dbReference type="ChEBI" id="CHEBI:29985"/>
        <dbReference type="ChEBI" id="CHEBI:44337"/>
        <dbReference type="ChEBI" id="CHEBI:57287"/>
        <dbReference type="ChEBI" id="CHEBI:57288"/>
        <dbReference type="EC" id="2.3.1.1"/>
    </reaction>
</comment>
<keyword evidence="7 9" id="KW-0012">Acyltransferase</keyword>
<dbReference type="SUPFAM" id="SSF56266">
    <property type="entry name" value="DmpA/ArgJ-like"/>
    <property type="match status" value="1"/>
</dbReference>
<evidence type="ECO:0000256" key="2">
    <source>
        <dbReference type="ARBA" id="ARBA00011475"/>
    </source>
</evidence>
<comment type="pathway">
    <text evidence="9">Amino-acid biosynthesis; L-arginine biosynthesis; L-ornithine and N-acetyl-L-glutamate from L-glutamate and N(2)-acetyl-L-ornithine (cyclic): step 1/1.</text>
</comment>
<dbReference type="PANTHER" id="PTHR23100">
    <property type="entry name" value="ARGININE BIOSYNTHESIS BIFUNCTIONAL PROTEIN ARGJ"/>
    <property type="match status" value="1"/>
</dbReference>
<evidence type="ECO:0000256" key="7">
    <source>
        <dbReference type="ARBA" id="ARBA00023315"/>
    </source>
</evidence>
<feature type="binding site" evidence="9">
    <location>
        <position position="396"/>
    </location>
    <ligand>
        <name>substrate</name>
    </ligand>
</feature>
<feature type="site" description="Cleavage; by autolysis" evidence="9">
    <location>
        <begin position="189"/>
        <end position="190"/>
    </location>
</feature>
<comment type="catalytic activity">
    <reaction evidence="8 9">
        <text>N(2)-acetyl-L-ornithine + L-glutamate = N-acetyl-L-glutamate + L-ornithine</text>
        <dbReference type="Rhea" id="RHEA:15349"/>
        <dbReference type="ChEBI" id="CHEBI:29985"/>
        <dbReference type="ChEBI" id="CHEBI:44337"/>
        <dbReference type="ChEBI" id="CHEBI:46911"/>
        <dbReference type="ChEBI" id="CHEBI:57805"/>
        <dbReference type="EC" id="2.3.1.35"/>
    </reaction>
</comment>
<evidence type="ECO:0000256" key="5">
    <source>
        <dbReference type="ARBA" id="ARBA00022679"/>
    </source>
</evidence>
<comment type="caution">
    <text evidence="10">The sequence shown here is derived from an EMBL/GenBank/DDBJ whole genome shotgun (WGS) entry which is preliminary data.</text>
</comment>
<feature type="chain" id="PRO_5033170305" description="Arginine biosynthesis bifunctional protein ArgJ beta chain" evidence="9">
    <location>
        <begin position="190"/>
        <end position="401"/>
    </location>
</feature>
<dbReference type="InterPro" id="IPR042195">
    <property type="entry name" value="ArgJ_beta_C"/>
</dbReference>
<keyword evidence="9" id="KW-0963">Cytoplasm</keyword>
<keyword evidence="4 9" id="KW-0028">Amino-acid biosynthesis</keyword>
<dbReference type="FunFam" id="3.60.70.12:FF:000001">
    <property type="entry name" value="Arginine biosynthesis bifunctional protein ArgJ, chloroplastic"/>
    <property type="match status" value="1"/>
</dbReference>
<proteinExistence type="inferred from homology"/>
<gene>
    <name evidence="9 10" type="primary">argJ</name>
    <name evidence="10" type="ORF">H0A74_00475</name>
</gene>
<dbReference type="GO" id="GO:0006592">
    <property type="term" value="P:ornithine biosynthetic process"/>
    <property type="evidence" value="ECO:0007669"/>
    <property type="project" value="TreeGrafter"/>
</dbReference>
<keyword evidence="9" id="KW-0511">Multifunctional enzyme</keyword>
<dbReference type="HAMAP" id="MF_01106">
    <property type="entry name" value="ArgJ"/>
    <property type="match status" value="1"/>
</dbReference>
<dbReference type="Proteomes" id="UP000525329">
    <property type="component" value="Unassembled WGS sequence"/>
</dbReference>
<evidence type="ECO:0000256" key="6">
    <source>
        <dbReference type="ARBA" id="ARBA00022813"/>
    </source>
</evidence>
<keyword evidence="3 9" id="KW-0055">Arginine biosynthesis</keyword>
<sequence>MNNILNIRGITCAAINSGIKYVQNFSIKDTKKLDLSIIFLKRGTQTAAVFTKNIFCAAPVLVAKNHLNHAIKALVINSGNANAGTGLVGLKNAYKVCDLTAKELGIKAEEVLPFSTGVIGQLLPMSCFENNISTLVSNLAIDNLPQVAQAIMTTDLVDKVYSEQFKIGDNLVTITGFAKGSGMIRPDMATMLSFIFTDIKATQFELQNCLTQAVNQSFNRITIDGDTSTNDACTLSATGVSSIKINDCMEKFQQSLNTVTKILAHKIIKDGEGATKFVEVCVKGGISVKDCLEVAYTVAHSPLVKTALFASDANWGRILAAVGRANIKYLRIEDVSIYLGKVCLIKDGELNVYYTEAQGEVQMKKSEIVITIEIGKGESTESVWTTDLSYDYIKINSAYRT</sequence>
<feature type="binding site" evidence="9">
    <location>
        <position position="272"/>
    </location>
    <ligand>
        <name>substrate</name>
    </ligand>
</feature>
<dbReference type="InterPro" id="IPR002813">
    <property type="entry name" value="Arg_biosynth_ArgJ"/>
</dbReference>
<comment type="subunit">
    <text evidence="2 9">Heterotetramer of two alpha and two beta chains.</text>
</comment>
<dbReference type="Gene3D" id="3.60.70.12">
    <property type="entry name" value="L-amino peptidase D-ALA esterase/amidase"/>
    <property type="match status" value="1"/>
</dbReference>
<comment type="pathway">
    <text evidence="9">Amino-acid biosynthesis; L-arginine biosynthesis; N(2)-acetyl-L-ornithine from L-glutamate: step 1/4.</text>
</comment>
<protein>
    <recommendedName>
        <fullName evidence="9">Arginine biosynthesis bifunctional protein ArgJ</fullName>
    </recommendedName>
    <domain>
        <recommendedName>
            <fullName evidence="9">Glutamate N-acetyltransferase</fullName>
            <ecNumber evidence="9">2.3.1.35</ecNumber>
        </recommendedName>
        <alternativeName>
            <fullName evidence="9">Ornithine acetyltransferase</fullName>
            <shortName evidence="9">OATase</shortName>
        </alternativeName>
        <alternativeName>
            <fullName evidence="9">Ornithine transacetylase</fullName>
        </alternativeName>
    </domain>
    <domain>
        <recommendedName>
            <fullName evidence="9">Amino-acid acetyltransferase</fullName>
            <ecNumber evidence="9">2.3.1.1</ecNumber>
        </recommendedName>
        <alternativeName>
            <fullName evidence="9">N-acetylglutamate synthase</fullName>
            <shortName evidence="9">AGSase</shortName>
        </alternativeName>
    </domain>
    <component>
        <recommendedName>
            <fullName evidence="9">Arginine biosynthesis bifunctional protein ArgJ alpha chain</fullName>
        </recommendedName>
    </component>
    <component>
        <recommendedName>
            <fullName evidence="9">Arginine biosynthesis bifunctional protein ArgJ beta chain</fullName>
        </recommendedName>
    </component>
</protein>
<feature type="binding site" evidence="9">
    <location>
        <position position="190"/>
    </location>
    <ligand>
        <name>substrate</name>
    </ligand>
</feature>
<dbReference type="InterPro" id="IPR016117">
    <property type="entry name" value="ArgJ-like_dom_sf"/>
</dbReference>
<dbReference type="NCBIfam" id="TIGR00120">
    <property type="entry name" value="ArgJ"/>
    <property type="match status" value="1"/>
</dbReference>
<name>A0A853GBA9_9GAMM</name>
<evidence type="ECO:0000256" key="8">
    <source>
        <dbReference type="ARBA" id="ARBA00049439"/>
    </source>
</evidence>
<dbReference type="NCBIfam" id="NF003802">
    <property type="entry name" value="PRK05388.1"/>
    <property type="match status" value="1"/>
</dbReference>
<dbReference type="EC" id="2.3.1.1" evidence="9"/>
<feature type="chain" id="PRO_5033170306" description="Arginine biosynthesis bifunctional protein ArgJ alpha chain" evidence="9">
    <location>
        <begin position="1"/>
        <end position="189"/>
    </location>
</feature>
<dbReference type="GO" id="GO:0004042">
    <property type="term" value="F:L-glutamate N-acetyltransferase activity"/>
    <property type="evidence" value="ECO:0007669"/>
    <property type="project" value="UniProtKB-UniRule"/>
</dbReference>
<organism evidence="10 11">
    <name type="scientific">Candidatus Vesicomyosocius endoextente</name>
    <dbReference type="NCBI Taxonomy" id="2738853"/>
    <lineage>
        <taxon>Bacteria</taxon>
        <taxon>Pseudomonadati</taxon>
        <taxon>Pseudomonadota</taxon>
        <taxon>Gammaproteobacteria</taxon>
        <taxon>Candidatus Pseudothioglobaceae</taxon>
        <taxon>Candidatus Vesicomyidisocius</taxon>
    </lineage>
</organism>
<keyword evidence="6 9" id="KW-0068">Autocatalytic cleavage</keyword>
<evidence type="ECO:0000256" key="4">
    <source>
        <dbReference type="ARBA" id="ARBA00022605"/>
    </source>
</evidence>
<dbReference type="EC" id="2.3.1.35" evidence="9"/>
<comment type="similarity">
    <text evidence="1 9">Belongs to the ArgJ family.</text>
</comment>
<reference evidence="10 11" key="1">
    <citation type="submission" date="2020-05" db="EMBL/GenBank/DDBJ databases">
        <title>Horizontal transmission and recombination maintain forever young bacterial symbiont genomes.</title>
        <authorList>
            <person name="Russell S.L."/>
            <person name="Pepper-Tunick E."/>
            <person name="Svedberg J."/>
            <person name="Byrne A."/>
            <person name="Ruelas Castillo J."/>
            <person name="Vollmers C."/>
            <person name="Beinart R.A."/>
            <person name="Corbett-Detig R."/>
        </authorList>
    </citation>
    <scope>NUCLEOTIDE SEQUENCE [LARGE SCALE GENOMIC DNA]</scope>
    <source>
        <strain evidence="10">Monterey_2004</strain>
    </source>
</reference>